<evidence type="ECO:0000313" key="2">
    <source>
        <dbReference type="WBParaSite" id="PSU_v2.g3695.t1"/>
    </source>
</evidence>
<dbReference type="WBParaSite" id="PSU_v2.g3695.t1">
    <property type="protein sequence ID" value="PSU_v2.g3695.t1"/>
    <property type="gene ID" value="PSU_v2.g3695"/>
</dbReference>
<organism evidence="1 2">
    <name type="scientific">Panagrolaimus superbus</name>
    <dbReference type="NCBI Taxonomy" id="310955"/>
    <lineage>
        <taxon>Eukaryota</taxon>
        <taxon>Metazoa</taxon>
        <taxon>Ecdysozoa</taxon>
        <taxon>Nematoda</taxon>
        <taxon>Chromadorea</taxon>
        <taxon>Rhabditida</taxon>
        <taxon>Tylenchina</taxon>
        <taxon>Panagrolaimomorpha</taxon>
        <taxon>Panagrolaimoidea</taxon>
        <taxon>Panagrolaimidae</taxon>
        <taxon>Panagrolaimus</taxon>
    </lineage>
</organism>
<proteinExistence type="predicted"/>
<protein>
    <submittedName>
        <fullName evidence="2">Uncharacterized protein</fullName>
    </submittedName>
</protein>
<name>A0A914YU74_9BILA</name>
<reference evidence="2" key="1">
    <citation type="submission" date="2022-11" db="UniProtKB">
        <authorList>
            <consortium name="WormBaseParasite"/>
        </authorList>
    </citation>
    <scope>IDENTIFICATION</scope>
</reference>
<accession>A0A914YU74</accession>
<dbReference type="AlphaFoldDB" id="A0A914YU74"/>
<evidence type="ECO:0000313" key="1">
    <source>
        <dbReference type="Proteomes" id="UP000887577"/>
    </source>
</evidence>
<keyword evidence="1" id="KW-1185">Reference proteome</keyword>
<dbReference type="Proteomes" id="UP000887577">
    <property type="component" value="Unplaced"/>
</dbReference>
<sequence>MKVYSSIWRLIRVPDDDFETMLPSFAKYATSIAKLASLCTTYRRRPTRTVQLCTSVHETADDFFEALGDISGWDWVETLKDKTSYDVTKSDAEHAQLIMGNLYESYMEDERNAVLERFVAWRGISEASRKKTYPTPISKLTYLVEKFPVFLNAAPPSGSRILAQSPEPDDEIISSKKGRKRLNGRSKTSKTQLKLNSSAEMHTLRVDYFNHLQNQPHVAGLLAFCLKQNSKNLEIFPDNNIIRRRANEYTSAGGTFDWDKFNQGN</sequence>